<protein>
    <submittedName>
        <fullName evidence="4">Fatty-acyl-CoA synthase</fullName>
    </submittedName>
</protein>
<dbReference type="AlphaFoldDB" id="A0A285EJW1"/>
<dbReference type="Pfam" id="PF13193">
    <property type="entry name" value="AMP-binding_C"/>
    <property type="match status" value="1"/>
</dbReference>
<dbReference type="InterPro" id="IPR045851">
    <property type="entry name" value="AMP-bd_C_sf"/>
</dbReference>
<dbReference type="PROSITE" id="PS00455">
    <property type="entry name" value="AMP_BINDING"/>
    <property type="match status" value="1"/>
</dbReference>
<dbReference type="SUPFAM" id="SSF56801">
    <property type="entry name" value="Acetyl-CoA synthetase-like"/>
    <property type="match status" value="1"/>
</dbReference>
<dbReference type="InterPro" id="IPR050237">
    <property type="entry name" value="ATP-dep_AMP-bd_enzyme"/>
</dbReference>
<feature type="compositionally biased region" description="Basic and acidic residues" evidence="1">
    <location>
        <begin position="156"/>
        <end position="165"/>
    </location>
</feature>
<evidence type="ECO:0000256" key="1">
    <source>
        <dbReference type="SAM" id="MobiDB-lite"/>
    </source>
</evidence>
<evidence type="ECO:0000259" key="3">
    <source>
        <dbReference type="Pfam" id="PF13193"/>
    </source>
</evidence>
<keyword evidence="5" id="KW-1185">Reference proteome</keyword>
<gene>
    <name evidence="4" type="ORF">SAMN06893097_11516</name>
</gene>
<evidence type="ECO:0000259" key="2">
    <source>
        <dbReference type="Pfam" id="PF00501"/>
    </source>
</evidence>
<dbReference type="InterPro" id="IPR042099">
    <property type="entry name" value="ANL_N_sf"/>
</dbReference>
<dbReference type="Gene3D" id="3.30.300.30">
    <property type="match status" value="1"/>
</dbReference>
<sequence>MSSVGSGVPAGRQPRIASDLATLIEAVADAVVGVDSGRTALVHGDRAVTWAQLDDRAARLAGWLAANGVGVGDRVGIGLYNSPEYLETVLAVLKLRAVPVNVNYRYLEGELEQVLAMVDARGLVTDATLAGRVAAVAPRLPRLRAVTIVGSAEEGGDGHSRRYEEAVAGPPAPRCERSPDDQVLLLTGGTTGLPKAVVWDSAGVFGVVASAYGRAGRPVPPDLDGVVADAVAAVRDGSAPVFLPASPLMHGTGFFSSLGNLLRGGRVVTLPQRSLDPAALWTAVQEHRVNELAIVGDAFAVPLAAELERAAAEGRAYDLGALRRVFSSGVRWGTETKRRMLRHGRMTLQDSIAATEGGPFAMSISGPDPDTANSRFTLAPGARVIAPDGSDVVPGSGEAGVLACTGNLPLGYLDAPAATEAVFRTVDGVRYAVPGDAATLEADGTLTLLGRGSGVINTGGEKVFAEEVEQALVDCPGVAEAVVVGVPDERWGSRVAALVVPEAGVELDPAALPAAVGERLAGYKRPREVRVVPGIERTVSGKVDRRWAADLARREFPGSAPQAPGQN</sequence>
<feature type="region of interest" description="Disordered" evidence="1">
    <location>
        <begin position="154"/>
        <end position="174"/>
    </location>
</feature>
<proteinExistence type="predicted"/>
<dbReference type="Pfam" id="PF00501">
    <property type="entry name" value="AMP-binding"/>
    <property type="match status" value="1"/>
</dbReference>
<feature type="domain" description="AMP-dependent synthetase/ligase" evidence="2">
    <location>
        <begin position="36"/>
        <end position="406"/>
    </location>
</feature>
<accession>A0A285EJW1</accession>
<dbReference type="EMBL" id="OBDO01000015">
    <property type="protein sequence ID" value="SNX99143.1"/>
    <property type="molecule type" value="Genomic_DNA"/>
</dbReference>
<name>A0A285EJW1_9ACTN</name>
<evidence type="ECO:0000313" key="5">
    <source>
        <dbReference type="Proteomes" id="UP000219514"/>
    </source>
</evidence>
<organism evidence="4 5">
    <name type="scientific">Geodermatophilus sabuli</name>
    <dbReference type="NCBI Taxonomy" id="1564158"/>
    <lineage>
        <taxon>Bacteria</taxon>
        <taxon>Bacillati</taxon>
        <taxon>Actinomycetota</taxon>
        <taxon>Actinomycetes</taxon>
        <taxon>Geodermatophilales</taxon>
        <taxon>Geodermatophilaceae</taxon>
        <taxon>Geodermatophilus</taxon>
    </lineage>
</organism>
<dbReference type="Gene3D" id="3.40.50.12780">
    <property type="entry name" value="N-terminal domain of ligase-like"/>
    <property type="match status" value="1"/>
</dbReference>
<reference evidence="4 5" key="1">
    <citation type="submission" date="2017-09" db="EMBL/GenBank/DDBJ databases">
        <authorList>
            <person name="Ehlers B."/>
            <person name="Leendertz F.H."/>
        </authorList>
    </citation>
    <scope>NUCLEOTIDE SEQUENCE [LARGE SCALE GENOMIC DNA]</scope>
    <source>
        <strain evidence="4 5">DSM 46844</strain>
    </source>
</reference>
<evidence type="ECO:0000313" key="4">
    <source>
        <dbReference type="EMBL" id="SNX99143.1"/>
    </source>
</evidence>
<dbReference type="PANTHER" id="PTHR43767:SF1">
    <property type="entry name" value="NONRIBOSOMAL PEPTIDE SYNTHASE PES1 (EUROFUNG)-RELATED"/>
    <property type="match status" value="1"/>
</dbReference>
<dbReference type="GO" id="GO:0016878">
    <property type="term" value="F:acid-thiol ligase activity"/>
    <property type="evidence" value="ECO:0007669"/>
    <property type="project" value="UniProtKB-ARBA"/>
</dbReference>
<dbReference type="Proteomes" id="UP000219514">
    <property type="component" value="Unassembled WGS sequence"/>
</dbReference>
<dbReference type="RefSeq" id="WP_245854096.1">
    <property type="nucleotide sequence ID" value="NZ_JACHXB010000002.1"/>
</dbReference>
<dbReference type="InterPro" id="IPR000873">
    <property type="entry name" value="AMP-dep_synth/lig_dom"/>
</dbReference>
<dbReference type="InterPro" id="IPR025110">
    <property type="entry name" value="AMP-bd_C"/>
</dbReference>
<dbReference type="InterPro" id="IPR020845">
    <property type="entry name" value="AMP-binding_CS"/>
</dbReference>
<feature type="domain" description="AMP-binding enzyme C-terminal" evidence="3">
    <location>
        <begin position="467"/>
        <end position="542"/>
    </location>
</feature>
<dbReference type="PANTHER" id="PTHR43767">
    <property type="entry name" value="LONG-CHAIN-FATTY-ACID--COA LIGASE"/>
    <property type="match status" value="1"/>
</dbReference>